<organism evidence="2 3">
    <name type="scientific">Haematococcus lacustris</name>
    <name type="common">Green alga</name>
    <name type="synonym">Haematococcus pluvialis</name>
    <dbReference type="NCBI Taxonomy" id="44745"/>
    <lineage>
        <taxon>Eukaryota</taxon>
        <taxon>Viridiplantae</taxon>
        <taxon>Chlorophyta</taxon>
        <taxon>core chlorophytes</taxon>
        <taxon>Chlorophyceae</taxon>
        <taxon>CS clade</taxon>
        <taxon>Chlamydomonadales</taxon>
        <taxon>Haematococcaceae</taxon>
        <taxon>Haematococcus</taxon>
    </lineage>
</organism>
<proteinExistence type="predicted"/>
<accession>A0A699YA16</accession>
<gene>
    <name evidence="2" type="ORF">HaLaN_00785</name>
</gene>
<feature type="non-terminal residue" evidence="2">
    <location>
        <position position="93"/>
    </location>
</feature>
<sequence length="93" mass="8989">IPSHACGCTSLHLDCGGGPLEVAAAPVPGCVWLPPLQGLWRSTGAVAFWMRVLASGCLTEAVAVVAVAAAAAGDDGGQGDTAGALPGLRGLGP</sequence>
<dbReference type="AlphaFoldDB" id="A0A699YA16"/>
<name>A0A699YA16_HAELA</name>
<evidence type="ECO:0000313" key="2">
    <source>
        <dbReference type="EMBL" id="GFH06195.1"/>
    </source>
</evidence>
<feature type="compositionally biased region" description="Low complexity" evidence="1">
    <location>
        <begin position="81"/>
        <end position="93"/>
    </location>
</feature>
<evidence type="ECO:0000313" key="3">
    <source>
        <dbReference type="Proteomes" id="UP000485058"/>
    </source>
</evidence>
<feature type="region of interest" description="Disordered" evidence="1">
    <location>
        <begin position="73"/>
        <end position="93"/>
    </location>
</feature>
<comment type="caution">
    <text evidence="2">The sequence shown here is derived from an EMBL/GenBank/DDBJ whole genome shotgun (WGS) entry which is preliminary data.</text>
</comment>
<dbReference type="Proteomes" id="UP000485058">
    <property type="component" value="Unassembled WGS sequence"/>
</dbReference>
<protein>
    <submittedName>
        <fullName evidence="2">Uncharacterized protein</fullName>
    </submittedName>
</protein>
<reference evidence="2 3" key="1">
    <citation type="submission" date="2020-02" db="EMBL/GenBank/DDBJ databases">
        <title>Draft genome sequence of Haematococcus lacustris strain NIES-144.</title>
        <authorList>
            <person name="Morimoto D."/>
            <person name="Nakagawa S."/>
            <person name="Yoshida T."/>
            <person name="Sawayama S."/>
        </authorList>
    </citation>
    <scope>NUCLEOTIDE SEQUENCE [LARGE SCALE GENOMIC DNA]</scope>
    <source>
        <strain evidence="2 3">NIES-144</strain>
    </source>
</reference>
<dbReference type="EMBL" id="BLLF01000026">
    <property type="protein sequence ID" value="GFH06195.1"/>
    <property type="molecule type" value="Genomic_DNA"/>
</dbReference>
<keyword evidence="3" id="KW-1185">Reference proteome</keyword>
<evidence type="ECO:0000256" key="1">
    <source>
        <dbReference type="SAM" id="MobiDB-lite"/>
    </source>
</evidence>
<feature type="non-terminal residue" evidence="2">
    <location>
        <position position="1"/>
    </location>
</feature>